<comment type="caution">
    <text evidence="2">The sequence shown here is derived from an EMBL/GenBank/DDBJ whole genome shotgun (WGS) entry which is preliminary data.</text>
</comment>
<evidence type="ECO:0000256" key="1">
    <source>
        <dbReference type="SAM" id="Phobius"/>
    </source>
</evidence>
<name>A0A8J2U699_9BACT</name>
<proteinExistence type="predicted"/>
<dbReference type="PANTHER" id="PTHR41259">
    <property type="entry name" value="DOUBLE-STRAND BREAK REPAIR RAD50 ATPASE, PUTATIVE-RELATED"/>
    <property type="match status" value="1"/>
</dbReference>
<evidence type="ECO:0008006" key="4">
    <source>
        <dbReference type="Google" id="ProtNLM"/>
    </source>
</evidence>
<dbReference type="AlphaFoldDB" id="A0A8J2U699"/>
<keyword evidence="3" id="KW-1185">Reference proteome</keyword>
<dbReference type="Gene3D" id="3.40.50.300">
    <property type="entry name" value="P-loop containing nucleotide triphosphate hydrolases"/>
    <property type="match status" value="1"/>
</dbReference>
<keyword evidence="1" id="KW-0812">Transmembrane</keyword>
<dbReference type="InterPro" id="IPR027417">
    <property type="entry name" value="P-loop_NTPase"/>
</dbReference>
<evidence type="ECO:0000313" key="2">
    <source>
        <dbReference type="EMBL" id="GGA81776.1"/>
    </source>
</evidence>
<keyword evidence="1" id="KW-1133">Transmembrane helix</keyword>
<reference evidence="2" key="1">
    <citation type="journal article" date="2014" name="Int. J. Syst. Evol. Microbiol.">
        <title>Complete genome sequence of Corynebacterium casei LMG S-19264T (=DSM 44701T), isolated from a smear-ripened cheese.</title>
        <authorList>
            <consortium name="US DOE Joint Genome Institute (JGI-PGF)"/>
            <person name="Walter F."/>
            <person name="Albersmeier A."/>
            <person name="Kalinowski J."/>
            <person name="Ruckert C."/>
        </authorList>
    </citation>
    <scope>NUCLEOTIDE SEQUENCE</scope>
    <source>
        <strain evidence="2">CGMCC 1.15448</strain>
    </source>
</reference>
<feature type="transmembrane region" description="Helical" evidence="1">
    <location>
        <begin position="409"/>
        <end position="442"/>
    </location>
</feature>
<gene>
    <name evidence="2" type="ORF">GCM10011511_00910</name>
</gene>
<dbReference type="RefSeq" id="WP_188927440.1">
    <property type="nucleotide sequence ID" value="NZ_BMJC01000001.1"/>
</dbReference>
<organism evidence="2 3">
    <name type="scientific">Puia dinghuensis</name>
    <dbReference type="NCBI Taxonomy" id="1792502"/>
    <lineage>
        <taxon>Bacteria</taxon>
        <taxon>Pseudomonadati</taxon>
        <taxon>Bacteroidota</taxon>
        <taxon>Chitinophagia</taxon>
        <taxon>Chitinophagales</taxon>
        <taxon>Chitinophagaceae</taxon>
        <taxon>Puia</taxon>
    </lineage>
</organism>
<evidence type="ECO:0000313" key="3">
    <source>
        <dbReference type="Proteomes" id="UP000607559"/>
    </source>
</evidence>
<accession>A0A8J2U699</accession>
<dbReference type="SUPFAM" id="SSF52540">
    <property type="entry name" value="P-loop containing nucleoside triphosphate hydrolases"/>
    <property type="match status" value="1"/>
</dbReference>
<keyword evidence="1" id="KW-0472">Membrane</keyword>
<dbReference type="Proteomes" id="UP000607559">
    <property type="component" value="Unassembled WGS sequence"/>
</dbReference>
<protein>
    <recommendedName>
        <fullName evidence="4">Rad50/SbcC-type AAA domain-containing protein</fullName>
    </recommendedName>
</protein>
<reference evidence="2" key="2">
    <citation type="submission" date="2020-09" db="EMBL/GenBank/DDBJ databases">
        <authorList>
            <person name="Sun Q."/>
            <person name="Zhou Y."/>
        </authorList>
    </citation>
    <scope>NUCLEOTIDE SEQUENCE</scope>
    <source>
        <strain evidence="2">CGMCC 1.15448</strain>
    </source>
</reference>
<dbReference type="EMBL" id="BMJC01000001">
    <property type="protein sequence ID" value="GGA81776.1"/>
    <property type="molecule type" value="Genomic_DNA"/>
</dbReference>
<sequence length="1160" mass="131284">MMERKTFLLRELHIQKMPGLPRGLPAYRRFASTINIIYGKNGSGKSSTARAIRELIWRQLHVRIQAEATVEIGGERWDLKIDSGQALVQRGGVDAVLSGLPAVEGRDRYMLALDELVTGDDRDLAAEIQRESIGGYDLDAAKAALGYWDGIRPKNSREYKDWQAAHAKVETLRREQQGVKDQEAKLTELGKLAEEGEVAVGQLGWYRRLLAWRETKNKLDEALERSNSYPAVMQILTGEEYDQILKLDEQLGIVNGELETRREEVLKSQKLLAEIGVPEGGIRNMVLPELDERVGRLGDAEKELNRKDKERQGILKKEQEMLKRLGDPANLEDWPGISTGDIRVLSDLLRRQLEALSEQQALNSLIGQLSGALLKEQLTSIENLNLGIHTLSRWLEEPEQKPRLPSWSIWVLLIMGAIACVCVWLLGPIGFLGIFFMVAVAIVAKRGKNQPQGNRLADFQRTGLQVPVAWTREGVVERLNELLLQVKEAEWALEVAARLKLHQDGKTKVETRLAQIEKEWGELLQRLKALPEAPDADLENYAGLYWFLKSVEEWQASHDERSAVEAEIAQLESSVQEELARINELITGYNLAAAKDGPSAKGMLAALRGMDESWGKLTSSIAVETQMLEEATRMQLRLQNDRKELYIKLGLTEGDKGAAQQLIGRLEAYNGSVKERDFQLRDEPEKKADLERHPIHAAMREEMERLEPAAIEVKIRELEGKARGLKDTEAQLNTIKGMVNSRKKGNELEEALLNREETVEGLRTMYDANLAAITGSLILDAVKKRTGDENQPAVFRRAKHLFNRITNGRYELIVDEDDNPSFRAYDTVLRAGQALSELSTGTRIQLLLAVRLAFIEKQEVGMSLPVMADELLANSDEERARAIIEAMVEIGREGRQVFYFTAQKDEVQKWVEYLQDRPEITREVVELDGRHNEVVAYLQEAGAAGNFVFTTEIPDPDGMGHEEYGNLLAVDSFDLQAEEPAAIHLWHLVEDTGVLAGLLRLAISRWGEWESILSHDALQPEWTEELLAGVRARVDLLARYQELYRQGRPWPIDRQVLEESETISPRFLDEVTEKLKEVGGDPWRLLAALRNKEIPGFRVSYADQLEEFLRGEEYIDDLEIISDQEIQLRLKAFLTTSVLSAEEAERFLRRVVQRQPMVNG</sequence>
<dbReference type="PANTHER" id="PTHR41259:SF1">
    <property type="entry name" value="DOUBLE-STRAND BREAK REPAIR RAD50 ATPASE, PUTATIVE-RELATED"/>
    <property type="match status" value="1"/>
</dbReference>